<protein>
    <submittedName>
        <fullName evidence="1">Uncharacterized protein</fullName>
    </submittedName>
</protein>
<organism evidence="1 2">
    <name type="scientific">Caenorhabditis japonica</name>
    <dbReference type="NCBI Taxonomy" id="281687"/>
    <lineage>
        <taxon>Eukaryota</taxon>
        <taxon>Metazoa</taxon>
        <taxon>Ecdysozoa</taxon>
        <taxon>Nematoda</taxon>
        <taxon>Chromadorea</taxon>
        <taxon>Rhabditida</taxon>
        <taxon>Rhabditina</taxon>
        <taxon>Rhabditomorpha</taxon>
        <taxon>Rhabditoidea</taxon>
        <taxon>Rhabditidae</taxon>
        <taxon>Peloderinae</taxon>
        <taxon>Caenorhabditis</taxon>
    </lineage>
</organism>
<evidence type="ECO:0000313" key="2">
    <source>
        <dbReference type="Proteomes" id="UP000005237"/>
    </source>
</evidence>
<dbReference type="EnsemblMetazoa" id="CJA22631.1">
    <property type="protein sequence ID" value="CJA22631.1"/>
    <property type="gene ID" value="WBGene00178203"/>
</dbReference>
<dbReference type="AlphaFoldDB" id="A0A8R1E6C0"/>
<sequence>MYVLKLRGGMVKFGGGLLKFEGGMLKLRSGMLKLEGGMLKLRGGMLKLRSGMLKFELRDVLQKKFDDGATRPELVEAMVEELAKDFKREKAVKAIERTMKDLKIFGKKNPGWIEKVEKLFNHVIVHDEM</sequence>
<reference evidence="1" key="2">
    <citation type="submission" date="2022-06" db="UniProtKB">
        <authorList>
            <consortium name="EnsemblMetazoa"/>
        </authorList>
    </citation>
    <scope>IDENTIFICATION</scope>
    <source>
        <strain evidence="1">DF5081</strain>
    </source>
</reference>
<name>A0A8R1E6C0_CAEJA</name>
<evidence type="ECO:0000313" key="1">
    <source>
        <dbReference type="EnsemblMetazoa" id="CJA22631.1"/>
    </source>
</evidence>
<proteinExistence type="predicted"/>
<reference evidence="2" key="1">
    <citation type="submission" date="2010-08" db="EMBL/GenBank/DDBJ databases">
        <authorList>
            <consortium name="Caenorhabditis japonica Sequencing Consortium"/>
            <person name="Wilson R.K."/>
        </authorList>
    </citation>
    <scope>NUCLEOTIDE SEQUENCE [LARGE SCALE GENOMIC DNA]</scope>
    <source>
        <strain evidence="2">DF5081</strain>
    </source>
</reference>
<accession>A0A8R1E6C0</accession>
<keyword evidence="2" id="KW-1185">Reference proteome</keyword>
<dbReference type="Proteomes" id="UP000005237">
    <property type="component" value="Unassembled WGS sequence"/>
</dbReference>